<dbReference type="OrthoDB" id="6314649at2"/>
<dbReference type="PATRIC" id="fig|1365251.3.peg.2431"/>
<dbReference type="AlphaFoldDB" id="A0A162AJ10"/>
<dbReference type="Proteomes" id="UP000076503">
    <property type="component" value="Unassembled WGS sequence"/>
</dbReference>
<evidence type="ECO:0000313" key="1">
    <source>
        <dbReference type="EMBL" id="KZN50799.1"/>
    </source>
</evidence>
<sequence length="84" mass="9851">MNTSYSGAQLAQLYQNIRLQHEESVLFVECGFKEATLEQDSIISALKSKRLTQAQLDTVKPFFLLENIEIEAHVKVKKRFFFWR</sequence>
<organism evidence="1 2">
    <name type="scientific">Pseudoalteromonas luteoviolacea H33</name>
    <dbReference type="NCBI Taxonomy" id="1365251"/>
    <lineage>
        <taxon>Bacteria</taxon>
        <taxon>Pseudomonadati</taxon>
        <taxon>Pseudomonadota</taxon>
        <taxon>Gammaproteobacteria</taxon>
        <taxon>Alteromonadales</taxon>
        <taxon>Pseudoalteromonadaceae</taxon>
        <taxon>Pseudoalteromonas</taxon>
    </lineage>
</organism>
<proteinExistence type="predicted"/>
<name>A0A162AJ10_9GAMM</name>
<accession>A0A162AJ10</accession>
<dbReference type="RefSeq" id="WP_063361899.1">
    <property type="nucleotide sequence ID" value="NZ_AUXZ01000073.1"/>
</dbReference>
<dbReference type="EMBL" id="AUXZ01000073">
    <property type="protein sequence ID" value="KZN50799.1"/>
    <property type="molecule type" value="Genomic_DNA"/>
</dbReference>
<reference evidence="1 2" key="1">
    <citation type="submission" date="2013-07" db="EMBL/GenBank/DDBJ databases">
        <title>Comparative Genomic and Metabolomic Analysis of Twelve Strains of Pseudoalteromonas luteoviolacea.</title>
        <authorList>
            <person name="Vynne N.G."/>
            <person name="Mansson M."/>
            <person name="Gram L."/>
        </authorList>
    </citation>
    <scope>NUCLEOTIDE SEQUENCE [LARGE SCALE GENOMIC DNA]</scope>
    <source>
        <strain evidence="1 2">H33</strain>
    </source>
</reference>
<protein>
    <submittedName>
        <fullName evidence="1">Uncharacterized protein</fullName>
    </submittedName>
</protein>
<evidence type="ECO:0000313" key="2">
    <source>
        <dbReference type="Proteomes" id="UP000076503"/>
    </source>
</evidence>
<comment type="caution">
    <text evidence="1">The sequence shown here is derived from an EMBL/GenBank/DDBJ whole genome shotgun (WGS) entry which is preliminary data.</text>
</comment>
<gene>
    <name evidence="1" type="ORF">N476_16100</name>
</gene>